<dbReference type="AlphaFoldDB" id="A0A9P8TRE4"/>
<name>A0A9P8TRE4_9HYPO</name>
<protein>
    <submittedName>
        <fullName evidence="1">Uncharacterized protein</fullName>
    </submittedName>
</protein>
<proteinExistence type="predicted"/>
<organism evidence="1 2">
    <name type="scientific">Trichoderma cornu-damae</name>
    <dbReference type="NCBI Taxonomy" id="654480"/>
    <lineage>
        <taxon>Eukaryota</taxon>
        <taxon>Fungi</taxon>
        <taxon>Dikarya</taxon>
        <taxon>Ascomycota</taxon>
        <taxon>Pezizomycotina</taxon>
        <taxon>Sordariomycetes</taxon>
        <taxon>Hypocreomycetidae</taxon>
        <taxon>Hypocreales</taxon>
        <taxon>Hypocreaceae</taxon>
        <taxon>Trichoderma</taxon>
    </lineage>
</organism>
<comment type="caution">
    <text evidence="1">The sequence shown here is derived from an EMBL/GenBank/DDBJ whole genome shotgun (WGS) entry which is preliminary data.</text>
</comment>
<dbReference type="Proteomes" id="UP000827724">
    <property type="component" value="Unassembled WGS sequence"/>
</dbReference>
<dbReference type="EMBL" id="JAIWOZ010000007">
    <property type="protein sequence ID" value="KAH6603636.1"/>
    <property type="molecule type" value="Genomic_DNA"/>
</dbReference>
<sequence length="265" mass="28478">MAYVGKATILAWNSGLVYGDGAVDTNPAAGAGGGDGVQQADNGCPTFAVTFGRMRLKKTGKGDKAKISGFEQDLATIVCYQNIEQVMANVTWQLPRFSFDPTRPPTTDESTARLLKSHRNSERFPFLPDAWLNGLSNPLNNQTIPGPNNTGSYHNYIDSFIEALVMARNGRPADELAGARNVENLIKSTQRLYGTYMVQAISLNMRDNSTASKSRAQDCASGRPRSNGGLWYGNEVAFAGARCVASQSLLDCWNGNAVSRRGGGG</sequence>
<dbReference type="OrthoDB" id="5332281at2759"/>
<evidence type="ECO:0000313" key="1">
    <source>
        <dbReference type="EMBL" id="KAH6603636.1"/>
    </source>
</evidence>
<accession>A0A9P8TRE4</accession>
<keyword evidence="2" id="KW-1185">Reference proteome</keyword>
<evidence type="ECO:0000313" key="2">
    <source>
        <dbReference type="Proteomes" id="UP000827724"/>
    </source>
</evidence>
<gene>
    <name evidence="1" type="ORF">Trco_008411</name>
</gene>
<reference evidence="1" key="1">
    <citation type="submission" date="2021-08" db="EMBL/GenBank/DDBJ databases">
        <title>Chromosome-Level Trichoderma cornu-damae using Hi-C Data.</title>
        <authorList>
            <person name="Kim C.S."/>
        </authorList>
    </citation>
    <scope>NUCLEOTIDE SEQUENCE</scope>
    <source>
        <strain evidence="1">KA19-0412C</strain>
    </source>
</reference>